<dbReference type="EMBL" id="PKMF04000090">
    <property type="protein sequence ID" value="KAK7851176.1"/>
    <property type="molecule type" value="Genomic_DNA"/>
</dbReference>
<dbReference type="InterPro" id="IPR027417">
    <property type="entry name" value="P-loop_NTPase"/>
</dbReference>
<dbReference type="SUPFAM" id="SSF52540">
    <property type="entry name" value="P-loop containing nucleoside triphosphate hydrolases"/>
    <property type="match status" value="1"/>
</dbReference>
<gene>
    <name evidence="1" type="primary">RH20_2</name>
    <name evidence="1" type="ORF">CFP56_042706</name>
</gene>
<keyword evidence="2" id="KW-1185">Reference proteome</keyword>
<protein>
    <submittedName>
        <fullName evidence="1">Dead-box atp-dependent rna helicase 20</fullName>
    </submittedName>
</protein>
<sequence>MDGSRILIFMNTKEGCDQLQQHSCMQKYVKDANYVINYDFQEYIHRIGRTGKAGQKELLNINQLDHGGFQDCGMGYGGGSKLYFVGNISMYD</sequence>
<keyword evidence="1" id="KW-0547">Nucleotide-binding</keyword>
<keyword evidence="1" id="KW-0067">ATP-binding</keyword>
<dbReference type="Proteomes" id="UP000237347">
    <property type="component" value="Unassembled WGS sequence"/>
</dbReference>
<comment type="caution">
    <text evidence="1">The sequence shown here is derived from an EMBL/GenBank/DDBJ whole genome shotgun (WGS) entry which is preliminary data.</text>
</comment>
<reference evidence="1 2" key="1">
    <citation type="journal article" date="2018" name="Sci. Data">
        <title>The draft genome sequence of cork oak.</title>
        <authorList>
            <person name="Ramos A.M."/>
            <person name="Usie A."/>
            <person name="Barbosa P."/>
            <person name="Barros P.M."/>
            <person name="Capote T."/>
            <person name="Chaves I."/>
            <person name="Simoes F."/>
            <person name="Abreu I."/>
            <person name="Carrasquinho I."/>
            <person name="Faro C."/>
            <person name="Guimaraes J.B."/>
            <person name="Mendonca D."/>
            <person name="Nobrega F."/>
            <person name="Rodrigues L."/>
            <person name="Saibo N.J.M."/>
            <person name="Varela M.C."/>
            <person name="Egas C."/>
            <person name="Matos J."/>
            <person name="Miguel C.M."/>
            <person name="Oliveira M.M."/>
            <person name="Ricardo C.P."/>
            <person name="Goncalves S."/>
        </authorList>
    </citation>
    <scope>NUCLEOTIDE SEQUENCE [LARGE SCALE GENOMIC DNA]</scope>
    <source>
        <strain evidence="2">cv. HL8</strain>
    </source>
</reference>
<organism evidence="1 2">
    <name type="scientific">Quercus suber</name>
    <name type="common">Cork oak</name>
    <dbReference type="NCBI Taxonomy" id="58331"/>
    <lineage>
        <taxon>Eukaryota</taxon>
        <taxon>Viridiplantae</taxon>
        <taxon>Streptophyta</taxon>
        <taxon>Embryophyta</taxon>
        <taxon>Tracheophyta</taxon>
        <taxon>Spermatophyta</taxon>
        <taxon>Magnoliopsida</taxon>
        <taxon>eudicotyledons</taxon>
        <taxon>Gunneridae</taxon>
        <taxon>Pentapetalae</taxon>
        <taxon>rosids</taxon>
        <taxon>fabids</taxon>
        <taxon>Fagales</taxon>
        <taxon>Fagaceae</taxon>
        <taxon>Quercus</taxon>
    </lineage>
</organism>
<evidence type="ECO:0000313" key="2">
    <source>
        <dbReference type="Proteomes" id="UP000237347"/>
    </source>
</evidence>
<keyword evidence="1" id="KW-0347">Helicase</keyword>
<dbReference type="GO" id="GO:0004386">
    <property type="term" value="F:helicase activity"/>
    <property type="evidence" value="ECO:0007669"/>
    <property type="project" value="UniProtKB-KW"/>
</dbReference>
<proteinExistence type="predicted"/>
<keyword evidence="1" id="KW-0378">Hydrolase</keyword>
<evidence type="ECO:0000313" key="1">
    <source>
        <dbReference type="EMBL" id="KAK7851176.1"/>
    </source>
</evidence>
<dbReference type="Gene3D" id="3.40.50.300">
    <property type="entry name" value="P-loop containing nucleotide triphosphate hydrolases"/>
    <property type="match status" value="1"/>
</dbReference>
<name>A0AAW0LJF0_QUESU</name>
<accession>A0AAW0LJF0</accession>
<dbReference type="AlphaFoldDB" id="A0AAW0LJF0"/>